<dbReference type="eggNOG" id="KOG0266">
    <property type="taxonomic scope" value="Eukaryota"/>
</dbReference>
<dbReference type="RefSeq" id="XP_001217231.1">
    <property type="nucleotide sequence ID" value="XM_001217230.1"/>
</dbReference>
<dbReference type="PANTHER" id="PTHR10039:SF14">
    <property type="entry name" value="NACHT DOMAIN-CONTAINING PROTEIN"/>
    <property type="match status" value="1"/>
</dbReference>
<dbReference type="InterPro" id="IPR036770">
    <property type="entry name" value="Ankyrin_rpt-contain_sf"/>
</dbReference>
<evidence type="ECO:0000256" key="1">
    <source>
        <dbReference type="ARBA" id="ARBA00022574"/>
    </source>
</evidence>
<dbReference type="Gene3D" id="1.25.40.20">
    <property type="entry name" value="Ankyrin repeat-containing domain"/>
    <property type="match status" value="1"/>
</dbReference>
<dbReference type="InterPro" id="IPR001680">
    <property type="entry name" value="WD40_rpt"/>
</dbReference>
<evidence type="ECO:0000313" key="8">
    <source>
        <dbReference type="EMBL" id="EAU30777.1"/>
    </source>
</evidence>
<accession>Q0CCD9</accession>
<organism evidence="8 9">
    <name type="scientific">Aspergillus terreus (strain NIH 2624 / FGSC A1156)</name>
    <dbReference type="NCBI Taxonomy" id="341663"/>
    <lineage>
        <taxon>Eukaryota</taxon>
        <taxon>Fungi</taxon>
        <taxon>Dikarya</taxon>
        <taxon>Ascomycota</taxon>
        <taxon>Pezizomycotina</taxon>
        <taxon>Eurotiomycetes</taxon>
        <taxon>Eurotiomycetidae</taxon>
        <taxon>Eurotiales</taxon>
        <taxon>Aspergillaceae</taxon>
        <taxon>Aspergillus</taxon>
        <taxon>Aspergillus subgen. Circumdati</taxon>
    </lineage>
</organism>
<evidence type="ECO:0000259" key="7">
    <source>
        <dbReference type="Pfam" id="PF24883"/>
    </source>
</evidence>
<protein>
    <recommendedName>
        <fullName evidence="10">NACHT domain-containing protein</fullName>
    </recommendedName>
</protein>
<dbReference type="Pfam" id="PF24809">
    <property type="entry name" value="DUF7708"/>
    <property type="match status" value="1"/>
</dbReference>
<dbReference type="Proteomes" id="UP000007963">
    <property type="component" value="Unassembled WGS sequence"/>
</dbReference>
<dbReference type="InterPro" id="IPR056125">
    <property type="entry name" value="DUF7708"/>
</dbReference>
<feature type="domain" description="Nephrocystin 3-like N-terminal" evidence="7">
    <location>
        <begin position="227"/>
        <end position="379"/>
    </location>
</feature>
<dbReference type="InterPro" id="IPR019775">
    <property type="entry name" value="WD40_repeat_CS"/>
</dbReference>
<sequence length="1462" mass="165069">MSDSQRAEFAVTEYAHVEDAIERIQREHGSKKQLQSMGRVQRFLEAMNEYGKVIEVFLNCSPFVAYIWGPIKFVLQVASSWSDSLEILLSAYEDIGERAPSFLQYQLVFERNPGMLSTLEKWYCDVLDFHFHALKFLTRPKWKQLFHSSWKTFNSQFRRILDSLERHKDFIESEKSTLAVQEIQMLRDDEAARFHELRLNTMLDKIDAPNSYIDQDNMSECRHNAESGNWVFNDKIFQQWREVLEGSNPLLYIHGIPGAGKSTLASRIVETLSEEESNPVLFFYCSHHQEDKHTFIDILRGLIAQLLSKDPALAVFFCEKYTGYDRRRFGSASVIKEAADIAFSSQRTLYVVLDGLDECDDCETEKTLSWLLSRQKKTSPGTDGHIRLLCVGQRTDLLERMLSSAHDISMDNQQCHKDDIRLYIRDMVQRISDNMNLSADIQERIITKVSEVANGMFLYAKVVMDNLIVQYTRRDLENELAPGVFPDGLDAAYRRVESSVLHKVSPKQKDTALQILRWVVCATRPLKWRELQATFFIHPERSVAQPEEDSLRASCKRFCSSFVDLHFAKKRGPTEATVVLVHSTARDYLVSAKIIDLGSEHNRIALFCCKYLQSTPFKERADRDQIQQYFHSGYYALLDYSSSSLLGHLIGASECLTNSEENRNDSVQAIRDFIDEYGIPCEIKKIYGTDRPSNLAEFIRHLPEIPAIRYSMLSIQQRIIAIRAIIEDVHNHGLLPDTEKRSLDTLYGPASFKCPKAWCMNFQHGFDTLPERNRHVNRHENPFSCPDNDCPLRELGFDTKTSLDRHVRQYHSPALNVGGVTFPQPRERKRDTLCNAAERGDLKAVQKFIDNGADVNHSTSPKKRGQTPLFLAAMNGHLAVCDILVRHGANASYPPTRPTATLLAAIRHRKEDIVRYLIDVVGVPCRSRTGEEWPGSVLKAATETGNPKILRSVLNNTRERLHAREIQSALFFAAEMGYTGSIREIIESNTTTSLADLKLGLIRGRTPLHVAAERGHIEVIRLLIDSGKMYPDPDGTFDGSPVQLAIEHGHSSEAAALFEFDPRFGEELLLFLGKRGDHNLARDLLKMCEFPIDQAIYKAAMRGDAATAHMLLASQRVDSSMIDNSGRNKVGPDWYAVWNPSVPGVIDVDLMHDFVVSASVTFVTFSGDGKYLAVCSLRLARIYDLSRGRDVGSITIDDEEDDTCYLRAACFSPDSNFFVAGGDTNNLWVCDPITAPPSPIHSNHTQSITALIFSRDGLHVVSGGKDGFVRLWDVSAGWRLKHTLEAPQGVTSLEISPDDRYVLAGDLGGIISIWELATGALAKRLGEGDCHSIPVDSIRFALDGLSFISYNLNKAMTQWKLSLFDPEVVSDDVQNTDEAVNRHVDKESVLCICHSHNRRWLLYCTLKGDIKIQDSENREVQLVLRGHEHLIYSLSCSPSGNMFATGSGDGHAKIWTLADLSP</sequence>
<dbReference type="InterPro" id="IPR015943">
    <property type="entry name" value="WD40/YVTN_repeat-like_dom_sf"/>
</dbReference>
<evidence type="ECO:0000313" key="9">
    <source>
        <dbReference type="Proteomes" id="UP000007963"/>
    </source>
</evidence>
<name>Q0CCD9_ASPTN</name>
<dbReference type="eggNOG" id="KOG0504">
    <property type="taxonomic scope" value="Eukaryota"/>
</dbReference>
<dbReference type="InterPro" id="IPR056884">
    <property type="entry name" value="NPHP3-like_N"/>
</dbReference>
<dbReference type="Pfam" id="PF24883">
    <property type="entry name" value="NPHP3_N"/>
    <property type="match status" value="1"/>
</dbReference>
<dbReference type="PROSITE" id="PS00678">
    <property type="entry name" value="WD_REPEATS_1"/>
    <property type="match status" value="1"/>
</dbReference>
<keyword evidence="2" id="KW-0677">Repeat</keyword>
<dbReference type="PROSITE" id="PS50088">
    <property type="entry name" value="ANK_REPEAT"/>
    <property type="match status" value="2"/>
</dbReference>
<evidence type="ECO:0000259" key="5">
    <source>
        <dbReference type="Pfam" id="PF22939"/>
    </source>
</evidence>
<dbReference type="GeneID" id="4323088"/>
<dbReference type="InterPro" id="IPR036322">
    <property type="entry name" value="WD40_repeat_dom_sf"/>
</dbReference>
<dbReference type="PANTHER" id="PTHR10039">
    <property type="entry name" value="AMELOGENIN"/>
    <property type="match status" value="1"/>
</dbReference>
<feature type="repeat" description="WD" evidence="4">
    <location>
        <begin position="1241"/>
        <end position="1282"/>
    </location>
</feature>
<dbReference type="CDD" id="cd00200">
    <property type="entry name" value="WD40"/>
    <property type="match status" value="1"/>
</dbReference>
<dbReference type="Pfam" id="PF00400">
    <property type="entry name" value="WD40"/>
    <property type="match status" value="3"/>
</dbReference>
<feature type="repeat" description="WD" evidence="4">
    <location>
        <begin position="1424"/>
        <end position="1462"/>
    </location>
</feature>
<dbReference type="InterPro" id="IPR002110">
    <property type="entry name" value="Ankyrin_rpt"/>
</dbReference>
<feature type="repeat" description="ANK" evidence="3">
    <location>
        <begin position="864"/>
        <end position="896"/>
    </location>
</feature>
<feature type="repeat" description="WD" evidence="4">
    <location>
        <begin position="1290"/>
        <end position="1324"/>
    </location>
</feature>
<dbReference type="PROSITE" id="PS50082">
    <property type="entry name" value="WD_REPEATS_2"/>
    <property type="match status" value="3"/>
</dbReference>
<dbReference type="OrthoDB" id="21416at2759"/>
<dbReference type="OMA" id="YKCSKPW"/>
<dbReference type="InterPro" id="IPR027417">
    <property type="entry name" value="P-loop_NTPase"/>
</dbReference>
<dbReference type="Gene3D" id="3.40.50.300">
    <property type="entry name" value="P-loop containing nucleotide triphosphate hydrolases"/>
    <property type="match status" value="1"/>
</dbReference>
<dbReference type="VEuPathDB" id="FungiDB:ATEG_08645"/>
<dbReference type="SUPFAM" id="SSF48403">
    <property type="entry name" value="Ankyrin repeat"/>
    <property type="match status" value="1"/>
</dbReference>
<dbReference type="Pfam" id="PF12796">
    <property type="entry name" value="Ank_2"/>
    <property type="match status" value="2"/>
</dbReference>
<dbReference type="SUPFAM" id="SSF52540">
    <property type="entry name" value="P-loop containing nucleoside triphosphate hydrolases"/>
    <property type="match status" value="1"/>
</dbReference>
<dbReference type="SUPFAM" id="SSF50978">
    <property type="entry name" value="WD40 repeat-like"/>
    <property type="match status" value="1"/>
</dbReference>
<dbReference type="PROSITE" id="PS50294">
    <property type="entry name" value="WD_REPEATS_REGION"/>
    <property type="match status" value="2"/>
</dbReference>
<dbReference type="EMBL" id="CH476606">
    <property type="protein sequence ID" value="EAU30777.1"/>
    <property type="molecule type" value="Genomic_DNA"/>
</dbReference>
<keyword evidence="3" id="KW-0040">ANK repeat</keyword>
<dbReference type="SMART" id="SM00248">
    <property type="entry name" value="ANK"/>
    <property type="match status" value="5"/>
</dbReference>
<dbReference type="STRING" id="341663.Q0CCD9"/>
<dbReference type="InterPro" id="IPR054471">
    <property type="entry name" value="GPIID_WHD"/>
</dbReference>
<keyword evidence="1 4" id="KW-0853">WD repeat</keyword>
<evidence type="ECO:0000256" key="3">
    <source>
        <dbReference type="PROSITE-ProRule" id="PRU00023"/>
    </source>
</evidence>
<reference evidence="9" key="1">
    <citation type="submission" date="2005-09" db="EMBL/GenBank/DDBJ databases">
        <title>Annotation of the Aspergillus terreus NIH2624 genome.</title>
        <authorList>
            <person name="Birren B.W."/>
            <person name="Lander E.S."/>
            <person name="Galagan J.E."/>
            <person name="Nusbaum C."/>
            <person name="Devon K."/>
            <person name="Henn M."/>
            <person name="Ma L.-J."/>
            <person name="Jaffe D.B."/>
            <person name="Butler J."/>
            <person name="Alvarez P."/>
            <person name="Gnerre S."/>
            <person name="Grabherr M."/>
            <person name="Kleber M."/>
            <person name="Mauceli E.W."/>
            <person name="Brockman W."/>
            <person name="Rounsley S."/>
            <person name="Young S.K."/>
            <person name="LaButti K."/>
            <person name="Pushparaj V."/>
            <person name="DeCaprio D."/>
            <person name="Crawford M."/>
            <person name="Koehrsen M."/>
            <person name="Engels R."/>
            <person name="Montgomery P."/>
            <person name="Pearson M."/>
            <person name="Howarth C."/>
            <person name="Larson L."/>
            <person name="Luoma S."/>
            <person name="White J."/>
            <person name="Alvarado L."/>
            <person name="Kodira C.D."/>
            <person name="Zeng Q."/>
            <person name="Oleary S."/>
            <person name="Yandava C."/>
            <person name="Denning D.W."/>
            <person name="Nierman W.C."/>
            <person name="Milne T."/>
            <person name="Madden K."/>
        </authorList>
    </citation>
    <scope>NUCLEOTIDE SEQUENCE [LARGE SCALE GENOMIC DNA]</scope>
    <source>
        <strain evidence="9">NIH 2624 / FGSC A1156</strain>
    </source>
</reference>
<proteinExistence type="predicted"/>
<feature type="domain" description="DUF7708" evidence="6">
    <location>
        <begin position="40"/>
        <end position="182"/>
    </location>
</feature>
<dbReference type="PROSITE" id="PS50297">
    <property type="entry name" value="ANK_REP_REGION"/>
    <property type="match status" value="2"/>
</dbReference>
<evidence type="ECO:0000259" key="6">
    <source>
        <dbReference type="Pfam" id="PF24809"/>
    </source>
</evidence>
<gene>
    <name evidence="8" type="ORF">ATEG_08645</name>
</gene>
<feature type="domain" description="GPI inositol-deacylase winged helix" evidence="5">
    <location>
        <begin position="506"/>
        <end position="592"/>
    </location>
</feature>
<dbReference type="SMART" id="SM00320">
    <property type="entry name" value="WD40"/>
    <property type="match status" value="6"/>
</dbReference>
<dbReference type="Pfam" id="PF22939">
    <property type="entry name" value="WHD_GPIID"/>
    <property type="match status" value="1"/>
</dbReference>
<evidence type="ECO:0000256" key="2">
    <source>
        <dbReference type="ARBA" id="ARBA00022737"/>
    </source>
</evidence>
<feature type="repeat" description="ANK" evidence="3">
    <location>
        <begin position="1003"/>
        <end position="1027"/>
    </location>
</feature>
<evidence type="ECO:0000256" key="4">
    <source>
        <dbReference type="PROSITE-ProRule" id="PRU00221"/>
    </source>
</evidence>
<dbReference type="HOGENOM" id="CLU_002406_0_0_1"/>
<dbReference type="Gene3D" id="2.130.10.10">
    <property type="entry name" value="YVTN repeat-like/Quinoprotein amine dehydrogenase"/>
    <property type="match status" value="1"/>
</dbReference>
<evidence type="ECO:0008006" key="10">
    <source>
        <dbReference type="Google" id="ProtNLM"/>
    </source>
</evidence>